<dbReference type="EMBL" id="FWWY01000002">
    <property type="protein sequence ID" value="SMC08098.1"/>
    <property type="molecule type" value="Genomic_DNA"/>
</dbReference>
<dbReference type="RefSeq" id="WP_084662137.1">
    <property type="nucleotide sequence ID" value="NZ_FWWY01000002.1"/>
</dbReference>
<protein>
    <recommendedName>
        <fullName evidence="1">YspA cpYpsA-related SLOG domain-containing protein</fullName>
    </recommendedName>
</protein>
<dbReference type="Gene3D" id="3.40.50.450">
    <property type="match status" value="1"/>
</dbReference>
<dbReference type="Proteomes" id="UP000192660">
    <property type="component" value="Unassembled WGS sequence"/>
</dbReference>
<accession>A0A1W1WP55</accession>
<dbReference type="InterPro" id="IPR019627">
    <property type="entry name" value="YAcAr"/>
</dbReference>
<keyword evidence="3" id="KW-1185">Reference proteome</keyword>
<gene>
    <name evidence="2" type="ORF">SAMN00768000_3649</name>
</gene>
<dbReference type="Pfam" id="PF10686">
    <property type="entry name" value="YAcAr"/>
    <property type="match status" value="1"/>
</dbReference>
<sequence>MRRVIFCGSRHWTDAATIARWIDALPPDTTVITGGARGADAIAHRLAQQRGLPTEVYPADWATYGRAAGPRRNAQMLATGVDAVYAFRLPGASPGTDDMIRQARAAHIPVKCLMPEGSV</sequence>
<name>A0A1W1WP55_SULTA</name>
<proteinExistence type="predicted"/>
<dbReference type="SUPFAM" id="SSF102405">
    <property type="entry name" value="MCP/YpsA-like"/>
    <property type="match status" value="1"/>
</dbReference>
<evidence type="ECO:0000313" key="2">
    <source>
        <dbReference type="EMBL" id="SMC08098.1"/>
    </source>
</evidence>
<evidence type="ECO:0000313" key="3">
    <source>
        <dbReference type="Proteomes" id="UP000192660"/>
    </source>
</evidence>
<organism evidence="2 3">
    <name type="scientific">Sulfobacillus thermosulfidooxidans (strain DSM 9293 / VKM B-1269 / AT-1)</name>
    <dbReference type="NCBI Taxonomy" id="929705"/>
    <lineage>
        <taxon>Bacteria</taxon>
        <taxon>Bacillati</taxon>
        <taxon>Bacillota</taxon>
        <taxon>Clostridia</taxon>
        <taxon>Eubacteriales</taxon>
        <taxon>Clostridiales Family XVII. Incertae Sedis</taxon>
        <taxon>Sulfobacillus</taxon>
    </lineage>
</organism>
<evidence type="ECO:0000259" key="1">
    <source>
        <dbReference type="Pfam" id="PF10686"/>
    </source>
</evidence>
<dbReference type="AlphaFoldDB" id="A0A1W1WP55"/>
<dbReference type="OrthoDB" id="572639at2"/>
<reference evidence="3" key="1">
    <citation type="submission" date="2017-04" db="EMBL/GenBank/DDBJ databases">
        <authorList>
            <person name="Varghese N."/>
            <person name="Submissions S."/>
        </authorList>
    </citation>
    <scope>NUCLEOTIDE SEQUENCE [LARGE SCALE GENOMIC DNA]</scope>
    <source>
        <strain evidence="3">DSM 9293</strain>
    </source>
</reference>
<feature type="domain" description="YspA cpYpsA-related SLOG" evidence="1">
    <location>
        <begin position="3"/>
        <end position="64"/>
    </location>
</feature>